<keyword evidence="2" id="KW-1185">Reference proteome</keyword>
<name>A0A1G8BFF5_9FLAO</name>
<organism evidence="1 2">
    <name type="scientific">Flavobacterium omnivorum</name>
    <dbReference type="NCBI Taxonomy" id="178355"/>
    <lineage>
        <taxon>Bacteria</taxon>
        <taxon>Pseudomonadati</taxon>
        <taxon>Bacteroidota</taxon>
        <taxon>Flavobacteriia</taxon>
        <taxon>Flavobacteriales</taxon>
        <taxon>Flavobacteriaceae</taxon>
        <taxon>Flavobacterium</taxon>
    </lineage>
</organism>
<evidence type="ECO:0000313" key="1">
    <source>
        <dbReference type="EMBL" id="SDH31851.1"/>
    </source>
</evidence>
<dbReference type="Proteomes" id="UP000199274">
    <property type="component" value="Unassembled WGS sequence"/>
</dbReference>
<gene>
    <name evidence="1" type="ORF">SAMN04488062_10627</name>
</gene>
<dbReference type="AlphaFoldDB" id="A0A1G8BFF5"/>
<accession>A0A1G8BFF5</accession>
<sequence length="57" mass="6550">MVIWALYTLPRTSEVYTSCKGFQSLGWSIPFRIQCSFVWGSPTNPCLLATILIYYII</sequence>
<dbReference type="EMBL" id="FNDB01000006">
    <property type="protein sequence ID" value="SDH31851.1"/>
    <property type="molecule type" value="Genomic_DNA"/>
</dbReference>
<reference evidence="2" key="1">
    <citation type="submission" date="2016-10" db="EMBL/GenBank/DDBJ databases">
        <authorList>
            <person name="Varghese N."/>
            <person name="Submissions S."/>
        </authorList>
    </citation>
    <scope>NUCLEOTIDE SEQUENCE [LARGE SCALE GENOMIC DNA]</scope>
    <source>
        <strain evidence="2">CGMCC 1.2747</strain>
    </source>
</reference>
<proteinExistence type="predicted"/>
<protein>
    <submittedName>
        <fullName evidence="1">Uncharacterized protein</fullName>
    </submittedName>
</protein>
<evidence type="ECO:0000313" key="2">
    <source>
        <dbReference type="Proteomes" id="UP000199274"/>
    </source>
</evidence>